<feature type="region of interest" description="Disordered" evidence="6">
    <location>
        <begin position="283"/>
        <end position="303"/>
    </location>
</feature>
<evidence type="ECO:0000259" key="7">
    <source>
        <dbReference type="PROSITE" id="PS51755"/>
    </source>
</evidence>
<dbReference type="SUPFAM" id="SSF46894">
    <property type="entry name" value="C-terminal effector domain of the bipartite response regulators"/>
    <property type="match status" value="1"/>
</dbReference>
<evidence type="ECO:0000256" key="6">
    <source>
        <dbReference type="SAM" id="MobiDB-lite"/>
    </source>
</evidence>
<evidence type="ECO:0000256" key="1">
    <source>
        <dbReference type="ARBA" id="ARBA00005820"/>
    </source>
</evidence>
<dbReference type="InterPro" id="IPR051677">
    <property type="entry name" value="AfsR-DnrI-RedD_regulator"/>
</dbReference>
<sequence length="319" mass="34883">MKQLTAGYAEPISVRMIGNLEVRRGDTVMTSEALGSPKVRQIFGILLLRLGARVSKSELIELLWDGRPPLKAQATLESYVSVLRRSLQPGVAKTGPLRTATGSYLLDPDLVEVDLVRFNGLVAESEGAAPEEAYPLLVEALKLGSAPLLAEELDTAWAEEARAQHSSTVTSVQIRAAEIAEQLGRTQEALDWAGQAVTSAPLNDRAWCTQVLALESAGRYVEALQSYDKCRRVLDRELGCAPAPDLRAAHMRLLQKTAQDDGELYEVLEALFYLNDRLRGQSRHPGIHAPGKRPQASPSRTTTARRVIHSFLDKAQTVA</sequence>
<dbReference type="PROSITE" id="PS51755">
    <property type="entry name" value="OMPR_PHOB"/>
    <property type="match status" value="1"/>
</dbReference>
<dbReference type="Gene3D" id="1.25.40.10">
    <property type="entry name" value="Tetratricopeptide repeat domain"/>
    <property type="match status" value="1"/>
</dbReference>
<protein>
    <recommendedName>
        <fullName evidence="7">OmpR/PhoB-type domain-containing protein</fullName>
    </recommendedName>
</protein>
<evidence type="ECO:0000256" key="2">
    <source>
        <dbReference type="ARBA" id="ARBA00023015"/>
    </source>
</evidence>
<dbReference type="Gene3D" id="1.10.10.10">
    <property type="entry name" value="Winged helix-like DNA-binding domain superfamily/Winged helix DNA-binding domain"/>
    <property type="match status" value="1"/>
</dbReference>
<dbReference type="EMBL" id="BRVS01000009">
    <property type="protein sequence ID" value="GLB67872.1"/>
    <property type="molecule type" value="Genomic_DNA"/>
</dbReference>
<dbReference type="SMART" id="SM01043">
    <property type="entry name" value="BTAD"/>
    <property type="match status" value="1"/>
</dbReference>
<dbReference type="Proteomes" id="UP001209654">
    <property type="component" value="Unassembled WGS sequence"/>
</dbReference>
<comment type="similarity">
    <text evidence="1">Belongs to the AfsR/DnrI/RedD regulatory family.</text>
</comment>
<comment type="caution">
    <text evidence="8">The sequence shown here is derived from an EMBL/GenBank/DDBJ whole genome shotgun (WGS) entry which is preliminary data.</text>
</comment>
<reference evidence="8 9" key="1">
    <citation type="journal article" date="2023" name="Int. J. Syst. Evol. Microbiol.">
        <title>Arthrobacter mangrovi sp. nov., an actinobacterium isolated from the rhizosphere of a mangrove.</title>
        <authorList>
            <person name="Hamada M."/>
            <person name="Saitou S."/>
            <person name="Enomoto N."/>
            <person name="Nanri K."/>
            <person name="Hidaka K."/>
            <person name="Miura T."/>
            <person name="Tamura T."/>
        </authorList>
    </citation>
    <scope>NUCLEOTIDE SEQUENCE [LARGE SCALE GENOMIC DNA]</scope>
    <source>
        <strain evidence="8 9">NBRC 112813</strain>
    </source>
</reference>
<organism evidence="8 9">
    <name type="scientific">Arthrobacter mangrovi</name>
    <dbReference type="NCBI Taxonomy" id="2966350"/>
    <lineage>
        <taxon>Bacteria</taxon>
        <taxon>Bacillati</taxon>
        <taxon>Actinomycetota</taxon>
        <taxon>Actinomycetes</taxon>
        <taxon>Micrococcales</taxon>
        <taxon>Micrococcaceae</taxon>
        <taxon>Arthrobacter</taxon>
    </lineage>
</organism>
<dbReference type="SUPFAM" id="SSF48452">
    <property type="entry name" value="TPR-like"/>
    <property type="match status" value="1"/>
</dbReference>
<dbReference type="InterPro" id="IPR011990">
    <property type="entry name" value="TPR-like_helical_dom_sf"/>
</dbReference>
<dbReference type="Pfam" id="PF03704">
    <property type="entry name" value="BTAD"/>
    <property type="match status" value="1"/>
</dbReference>
<keyword evidence="9" id="KW-1185">Reference proteome</keyword>
<keyword evidence="4" id="KW-0804">Transcription</keyword>
<dbReference type="PANTHER" id="PTHR35807:SF1">
    <property type="entry name" value="TRANSCRIPTIONAL REGULATOR REDD"/>
    <property type="match status" value="1"/>
</dbReference>
<evidence type="ECO:0000313" key="9">
    <source>
        <dbReference type="Proteomes" id="UP001209654"/>
    </source>
</evidence>
<dbReference type="RefSeq" id="WP_264795983.1">
    <property type="nucleotide sequence ID" value="NZ_BRVS01000009.1"/>
</dbReference>
<dbReference type="InterPro" id="IPR001867">
    <property type="entry name" value="OmpR/PhoB-type_DNA-bd"/>
</dbReference>
<dbReference type="InterPro" id="IPR036388">
    <property type="entry name" value="WH-like_DNA-bd_sf"/>
</dbReference>
<evidence type="ECO:0000313" key="8">
    <source>
        <dbReference type="EMBL" id="GLB67872.1"/>
    </source>
</evidence>
<dbReference type="PANTHER" id="PTHR35807">
    <property type="entry name" value="TRANSCRIPTIONAL REGULATOR REDD-RELATED"/>
    <property type="match status" value="1"/>
</dbReference>
<evidence type="ECO:0000256" key="5">
    <source>
        <dbReference type="PROSITE-ProRule" id="PRU01091"/>
    </source>
</evidence>
<evidence type="ECO:0000256" key="3">
    <source>
        <dbReference type="ARBA" id="ARBA00023125"/>
    </source>
</evidence>
<dbReference type="InterPro" id="IPR005158">
    <property type="entry name" value="BTAD"/>
</dbReference>
<dbReference type="InterPro" id="IPR016032">
    <property type="entry name" value="Sig_transdc_resp-reg_C-effctor"/>
</dbReference>
<name>A0ABQ5MV55_9MICC</name>
<gene>
    <name evidence="8" type="ORF">AHIS1636_23120</name>
</gene>
<evidence type="ECO:0000256" key="4">
    <source>
        <dbReference type="ARBA" id="ARBA00023163"/>
    </source>
</evidence>
<keyword evidence="2" id="KW-0805">Transcription regulation</keyword>
<feature type="DNA-binding region" description="OmpR/PhoB-type" evidence="5">
    <location>
        <begin position="1"/>
        <end position="108"/>
    </location>
</feature>
<accession>A0ABQ5MV55</accession>
<feature type="domain" description="OmpR/PhoB-type" evidence="7">
    <location>
        <begin position="1"/>
        <end position="108"/>
    </location>
</feature>
<proteinExistence type="inferred from homology"/>
<keyword evidence="3 5" id="KW-0238">DNA-binding</keyword>